<protein>
    <submittedName>
        <fullName evidence="2">Uncharacterized protein</fullName>
    </submittedName>
</protein>
<accession>A0A9P6YCZ4</accession>
<gene>
    <name evidence="2" type="ORF">G6F51_005542</name>
</gene>
<feature type="region of interest" description="Disordered" evidence="1">
    <location>
        <begin position="1"/>
        <end position="59"/>
    </location>
</feature>
<dbReference type="OrthoDB" id="2237066at2759"/>
<comment type="caution">
    <text evidence="2">The sequence shown here is derived from an EMBL/GenBank/DDBJ whole genome shotgun (WGS) entry which is preliminary data.</text>
</comment>
<feature type="compositionally biased region" description="Low complexity" evidence="1">
    <location>
        <begin position="477"/>
        <end position="486"/>
    </location>
</feature>
<reference evidence="2" key="1">
    <citation type="journal article" date="2020" name="Microb. Genom.">
        <title>Genetic diversity of clinical and environmental Mucorales isolates obtained from an investigation of mucormycosis cases among solid organ transplant recipients.</title>
        <authorList>
            <person name="Nguyen M.H."/>
            <person name="Kaul D."/>
            <person name="Muto C."/>
            <person name="Cheng S.J."/>
            <person name="Richter R.A."/>
            <person name="Bruno V.M."/>
            <person name="Liu G."/>
            <person name="Beyhan S."/>
            <person name="Sundermann A.J."/>
            <person name="Mounaud S."/>
            <person name="Pasculle A.W."/>
            <person name="Nierman W.C."/>
            <person name="Driscoll E."/>
            <person name="Cumbie R."/>
            <person name="Clancy C.J."/>
            <person name="Dupont C.L."/>
        </authorList>
    </citation>
    <scope>NUCLEOTIDE SEQUENCE</scope>
    <source>
        <strain evidence="2">GL16</strain>
    </source>
</reference>
<dbReference type="Proteomes" id="UP000717996">
    <property type="component" value="Unassembled WGS sequence"/>
</dbReference>
<proteinExistence type="predicted"/>
<sequence length="760" mass="85845">MNYNVEPNPQPPPASSSPDEVATSLDKISISSSDNMIHPTSEKDTSMIEVSSSNDNTETLSPEDFINKLRSQKAAMLKIIDSINDQNIQFVMQNNFDGLKSNDKKLAFATKSLERFDKLIADQVNIISLNSAMKEAPVLHHINNKYIPSKELPKFNVNPTASAMYQLTQHSGNKNNNNATNEPSLEMFLRGVERAFRDHNVSIQDHWLSNLEICFESGDNNLHYDWFCHYVKKIVELKRKVICDDAKALSQEKFHLASQTTPQTWMKLLLNFKQRPDQSLADALYHFRRFSVGAKVPFTEGHLINSLFVSRLYTTKFQDTVMATITNHTKHLPITEPAYPDHSIHAPCNASSPLNMTWDNFEAILMKNMVNLESSLLSIQKEMQREQVKKPTNDNYKKRKLPAFSPSIHQRTIPVKTLPNSNNNNGKYNDFYEKIADLKRRGICTFCESAKYTTAHTENCAQRKRYDQRKSNKHNNKSVSNNSSNNTDKVIASLELTLKPNTACRNLNKSETNNFHFSTISSQNNNVSSDSPSCDSSEGEYNRIYKEFDRSLITPYLFAHFDVETSSDVNVFALRNNHVGDINNPFNSDSVSFSPVTLMTLNGVNAYGIIGAGANVSVVNKKLANDNNIEFNTVSVLLPKLSIHLMNIAVKHKSTEKEIDDSIVDKAYEPNISRAGTDKEQKTFDLAIKSYIEANKKLNKNTLCNMEDAVLHLPTPESYAANVKQYPIPYSVQPKVIEIINSWLDDGIIAPTKTSALYLC</sequence>
<feature type="compositionally biased region" description="Polar residues" evidence="1">
    <location>
        <begin position="48"/>
        <end position="59"/>
    </location>
</feature>
<organism evidence="2 3">
    <name type="scientific">Rhizopus oryzae</name>
    <name type="common">Mucormycosis agent</name>
    <name type="synonym">Rhizopus arrhizus var. delemar</name>
    <dbReference type="NCBI Taxonomy" id="64495"/>
    <lineage>
        <taxon>Eukaryota</taxon>
        <taxon>Fungi</taxon>
        <taxon>Fungi incertae sedis</taxon>
        <taxon>Mucoromycota</taxon>
        <taxon>Mucoromycotina</taxon>
        <taxon>Mucoromycetes</taxon>
        <taxon>Mucorales</taxon>
        <taxon>Mucorineae</taxon>
        <taxon>Rhizopodaceae</taxon>
        <taxon>Rhizopus</taxon>
    </lineage>
</organism>
<name>A0A9P6YCZ4_RHIOR</name>
<dbReference type="AlphaFoldDB" id="A0A9P6YCZ4"/>
<evidence type="ECO:0000313" key="2">
    <source>
        <dbReference type="EMBL" id="KAG1545315.1"/>
    </source>
</evidence>
<dbReference type="EMBL" id="JAANIT010000686">
    <property type="protein sequence ID" value="KAG1545315.1"/>
    <property type="molecule type" value="Genomic_DNA"/>
</dbReference>
<feature type="region of interest" description="Disordered" evidence="1">
    <location>
        <begin position="463"/>
        <end position="486"/>
    </location>
</feature>
<evidence type="ECO:0000313" key="3">
    <source>
        <dbReference type="Proteomes" id="UP000717996"/>
    </source>
</evidence>
<evidence type="ECO:0000256" key="1">
    <source>
        <dbReference type="SAM" id="MobiDB-lite"/>
    </source>
</evidence>